<evidence type="ECO:0000256" key="1">
    <source>
        <dbReference type="SAM" id="Phobius"/>
    </source>
</evidence>
<evidence type="ECO:0000313" key="2">
    <source>
        <dbReference type="EMBL" id="MBA6412648.1"/>
    </source>
</evidence>
<dbReference type="InterPro" id="IPR007360">
    <property type="entry name" value="SirB"/>
</dbReference>
<protein>
    <submittedName>
        <fullName evidence="2">SirB2 family protein</fullName>
    </submittedName>
</protein>
<comment type="caution">
    <text evidence="2">The sequence shown here is derived from an EMBL/GenBank/DDBJ whole genome shotgun (WGS) entry which is preliminary data.</text>
</comment>
<organism evidence="2 3">
    <name type="scientific">Sediminihaliea albiluteola</name>
    <dbReference type="NCBI Taxonomy" id="2758564"/>
    <lineage>
        <taxon>Bacteria</taxon>
        <taxon>Pseudomonadati</taxon>
        <taxon>Pseudomonadota</taxon>
        <taxon>Gammaproteobacteria</taxon>
        <taxon>Cellvibrionales</taxon>
        <taxon>Halieaceae</taxon>
        <taxon>Sediminihaliea</taxon>
    </lineage>
</organism>
<keyword evidence="1" id="KW-0472">Membrane</keyword>
<dbReference type="RefSeq" id="WP_182170064.1">
    <property type="nucleotide sequence ID" value="NZ_JACFXU010000013.1"/>
</dbReference>
<evidence type="ECO:0000313" key="3">
    <source>
        <dbReference type="Proteomes" id="UP000539350"/>
    </source>
</evidence>
<proteinExistence type="predicted"/>
<sequence>MLSYDKLKLAHTIFALTSIAGFCLRGYWILCLQRPVQGRITKTLPHIIDSLLLAAALGMLYQLKLSPFATSWLTAKIIALLFYIGLGMLALRFGKTRRQRSFAYLLALFTAAYIVSVALTKSPYGFMA</sequence>
<dbReference type="GO" id="GO:0005886">
    <property type="term" value="C:plasma membrane"/>
    <property type="evidence" value="ECO:0007669"/>
    <property type="project" value="TreeGrafter"/>
</dbReference>
<feature type="transmembrane region" description="Helical" evidence="1">
    <location>
        <begin position="44"/>
        <end position="63"/>
    </location>
</feature>
<dbReference type="Pfam" id="PF04247">
    <property type="entry name" value="SirB"/>
    <property type="match status" value="1"/>
</dbReference>
<dbReference type="Proteomes" id="UP000539350">
    <property type="component" value="Unassembled WGS sequence"/>
</dbReference>
<name>A0A7W2TVH3_9GAMM</name>
<accession>A0A7W2TVH3</accession>
<dbReference type="PANTHER" id="PTHR39594">
    <property type="entry name" value="PROTEIN YCHQ"/>
    <property type="match status" value="1"/>
</dbReference>
<feature type="transmembrane region" description="Helical" evidence="1">
    <location>
        <begin position="69"/>
        <end position="90"/>
    </location>
</feature>
<gene>
    <name evidence="2" type="ORF">H2508_05930</name>
</gene>
<keyword evidence="1" id="KW-0812">Transmembrane</keyword>
<feature type="transmembrane region" description="Helical" evidence="1">
    <location>
        <begin position="102"/>
        <end position="120"/>
    </location>
</feature>
<dbReference type="AlphaFoldDB" id="A0A7W2TVH3"/>
<dbReference type="PIRSF" id="PIRSF005610">
    <property type="entry name" value="SirB"/>
    <property type="match status" value="1"/>
</dbReference>
<dbReference type="EMBL" id="JACFXU010000013">
    <property type="protein sequence ID" value="MBA6412648.1"/>
    <property type="molecule type" value="Genomic_DNA"/>
</dbReference>
<dbReference type="PANTHER" id="PTHR39594:SF1">
    <property type="entry name" value="PROTEIN YCHQ"/>
    <property type="match status" value="1"/>
</dbReference>
<keyword evidence="1" id="KW-1133">Transmembrane helix</keyword>
<reference evidence="2 3" key="1">
    <citation type="submission" date="2020-07" db="EMBL/GenBank/DDBJ databases">
        <title>Halieaceae bacterium, F7430, whole genome shotgun sequencing project.</title>
        <authorList>
            <person name="Jiang S."/>
            <person name="Liu Z.W."/>
            <person name="Du Z.J."/>
        </authorList>
    </citation>
    <scope>NUCLEOTIDE SEQUENCE [LARGE SCALE GENOMIC DNA]</scope>
    <source>
        <strain evidence="2 3">F7430</strain>
    </source>
</reference>
<feature type="transmembrane region" description="Helical" evidence="1">
    <location>
        <begin position="12"/>
        <end position="32"/>
    </location>
</feature>
<keyword evidence="3" id="KW-1185">Reference proteome</keyword>